<evidence type="ECO:0000256" key="5">
    <source>
        <dbReference type="ARBA" id="ARBA00022840"/>
    </source>
</evidence>
<feature type="domain" description="Glutamine amidotransferase type-2" evidence="10">
    <location>
        <begin position="2"/>
        <end position="241"/>
    </location>
</feature>
<dbReference type="InterPro" id="IPR014729">
    <property type="entry name" value="Rossmann-like_a/b/a_fold"/>
</dbReference>
<keyword evidence="5 9" id="KW-0067">ATP-binding</keyword>
<keyword evidence="6 8" id="KW-0315">Glutamine amidotransferase</keyword>
<dbReference type="PANTHER" id="PTHR43284">
    <property type="entry name" value="ASPARAGINE SYNTHETASE (GLUTAMINE-HYDROLYZING)"/>
    <property type="match status" value="1"/>
</dbReference>
<evidence type="ECO:0000256" key="2">
    <source>
        <dbReference type="ARBA" id="ARBA00005752"/>
    </source>
</evidence>
<evidence type="ECO:0000256" key="6">
    <source>
        <dbReference type="ARBA" id="ARBA00022962"/>
    </source>
</evidence>
<evidence type="ECO:0000256" key="1">
    <source>
        <dbReference type="ARBA" id="ARBA00005187"/>
    </source>
</evidence>
<evidence type="ECO:0000256" key="7">
    <source>
        <dbReference type="ARBA" id="ARBA00048741"/>
    </source>
</evidence>
<comment type="catalytic activity">
    <reaction evidence="7">
        <text>L-aspartate + L-glutamine + ATP + H2O = L-asparagine + L-glutamate + AMP + diphosphate + H(+)</text>
        <dbReference type="Rhea" id="RHEA:12228"/>
        <dbReference type="ChEBI" id="CHEBI:15377"/>
        <dbReference type="ChEBI" id="CHEBI:15378"/>
        <dbReference type="ChEBI" id="CHEBI:29985"/>
        <dbReference type="ChEBI" id="CHEBI:29991"/>
        <dbReference type="ChEBI" id="CHEBI:30616"/>
        <dbReference type="ChEBI" id="CHEBI:33019"/>
        <dbReference type="ChEBI" id="CHEBI:58048"/>
        <dbReference type="ChEBI" id="CHEBI:58359"/>
        <dbReference type="ChEBI" id="CHEBI:456215"/>
        <dbReference type="EC" id="6.3.5.4"/>
    </reaction>
</comment>
<dbReference type="CDD" id="cd00712">
    <property type="entry name" value="AsnB"/>
    <property type="match status" value="1"/>
</dbReference>
<dbReference type="GO" id="GO:0005829">
    <property type="term" value="C:cytosol"/>
    <property type="evidence" value="ECO:0007669"/>
    <property type="project" value="TreeGrafter"/>
</dbReference>
<comment type="caution">
    <text evidence="11">The sequence shown here is derived from an EMBL/GenBank/DDBJ whole genome shotgun (WGS) entry which is preliminary data.</text>
</comment>
<reference evidence="11 12" key="1">
    <citation type="submission" date="2016-12" db="EMBL/GenBank/DDBJ databases">
        <title>Trade-off between light-utilization and light-protection in marine flavobacteria.</title>
        <authorList>
            <person name="Kumagai Y."/>
            <person name="Yoshizawa S."/>
            <person name="Kogure K."/>
            <person name="Iwasaki W."/>
        </authorList>
    </citation>
    <scope>NUCLEOTIDE SEQUENCE [LARGE SCALE GENOMIC DNA]</scope>
    <source>
        <strain evidence="11 12">NBRC 108759</strain>
    </source>
</reference>
<evidence type="ECO:0000256" key="9">
    <source>
        <dbReference type="PIRSR" id="PIRSR001589-2"/>
    </source>
</evidence>
<dbReference type="PROSITE" id="PS51278">
    <property type="entry name" value="GATASE_TYPE_2"/>
    <property type="match status" value="1"/>
</dbReference>
<dbReference type="GO" id="GO:0006529">
    <property type="term" value="P:asparagine biosynthetic process"/>
    <property type="evidence" value="ECO:0007669"/>
    <property type="project" value="UniProtKB-KW"/>
</dbReference>
<dbReference type="InterPro" id="IPR033738">
    <property type="entry name" value="AsnB_N"/>
</dbReference>
<keyword evidence="8" id="KW-0028">Amino-acid biosynthesis</keyword>
<evidence type="ECO:0000313" key="11">
    <source>
        <dbReference type="EMBL" id="PQJ79219.1"/>
    </source>
</evidence>
<evidence type="ECO:0000256" key="4">
    <source>
        <dbReference type="ARBA" id="ARBA00022741"/>
    </source>
</evidence>
<dbReference type="SUPFAM" id="SSF52402">
    <property type="entry name" value="Adenine nucleotide alpha hydrolases-like"/>
    <property type="match status" value="1"/>
</dbReference>
<protein>
    <recommendedName>
        <fullName evidence="3">asparagine synthase (glutamine-hydrolyzing)</fullName>
        <ecNumber evidence="3">6.3.5.4</ecNumber>
    </recommendedName>
</protein>
<feature type="active site" description="For GATase activity" evidence="8">
    <location>
        <position position="2"/>
    </location>
</feature>
<dbReference type="PIRSF" id="PIRSF001589">
    <property type="entry name" value="Asn_synthetase_glu-h"/>
    <property type="match status" value="1"/>
</dbReference>
<comment type="pathway">
    <text evidence="1">Amino-acid biosynthesis; L-asparagine biosynthesis; L-asparagine from L-aspartate (L-Gln route): step 1/1.</text>
</comment>
<dbReference type="GO" id="GO:0004066">
    <property type="term" value="F:asparagine synthase (glutamine-hydrolyzing) activity"/>
    <property type="evidence" value="ECO:0007669"/>
    <property type="project" value="UniProtKB-EC"/>
</dbReference>
<proteinExistence type="inferred from homology"/>
<dbReference type="EMBL" id="MSCN01000001">
    <property type="protein sequence ID" value="PQJ79219.1"/>
    <property type="molecule type" value="Genomic_DNA"/>
</dbReference>
<keyword evidence="4 9" id="KW-0547">Nucleotide-binding</keyword>
<dbReference type="Proteomes" id="UP000238882">
    <property type="component" value="Unassembled WGS sequence"/>
</dbReference>
<dbReference type="InterPro" id="IPR051786">
    <property type="entry name" value="ASN_synthetase/amidase"/>
</dbReference>
<sequence length="634" mass="73165">MCGIAGIISFQNQARNVDGIIQMTQSLKHRGPNDEGYILYSDEGIQHYFGDDSIEKDSKHINTALGKGAKVSFGFRQLKIIDLSSKSHQPMADNSQKYWVIFNGELYNYKEIKTELKGLGHHFFSNSDTEVVINAYKEWGTNALQRFNGMFAFAILNTVDKTVFIARDRIGIKPLYFYQNERFFIFGSSVKAIIKSKLYQPEINWEGLWQNFRFTTAQRPHTVFQDILALEPGHHLLINLNDNSVSKNQYWEIPTQIQDFSLSEEKATQLLEESLHKSINYRLISDVEIGSFMSGGIDSSLISVLAAKQKPDLKILTLAFNNFKEFNEVNQAKETANLHQLNQIVLNADVNKFYRNIEDSIICYEEPYHTISANYLLSEMAATNNCTVVLSGLGGDELFGGYDVYRKIPLWEKLKKNKNFIDFLPEIHQKIKKGKAIANCKTLGEYYSHYYTNFQDKEINNLFIEKSIDTTYTLENLYASKKQFTDTFEAMSFYNLKSYIGNHQMRALDSTTMAFSVEGRFPLLDHNLIENAFRIPTKFKLKETTQKYILKEIAKKHLSKNVIQMPKKGLSIPLKNWVETSLKDFISDNLQSLENRTIFNKKAIRNIITSKNESKIWQLVSTEIWLQNFIDKPL</sequence>
<dbReference type="RefSeq" id="WP_105015817.1">
    <property type="nucleotide sequence ID" value="NZ_MSCN01000001.1"/>
</dbReference>
<dbReference type="Gene3D" id="3.60.20.10">
    <property type="entry name" value="Glutamine Phosphoribosylpyrophosphate, subunit 1, domain 1"/>
    <property type="match status" value="1"/>
</dbReference>
<dbReference type="SUPFAM" id="SSF56235">
    <property type="entry name" value="N-terminal nucleophile aminohydrolases (Ntn hydrolases)"/>
    <property type="match status" value="1"/>
</dbReference>
<evidence type="ECO:0000256" key="8">
    <source>
        <dbReference type="PIRSR" id="PIRSR001589-1"/>
    </source>
</evidence>
<dbReference type="CDD" id="cd01991">
    <property type="entry name" value="Asn_synthase_B_C"/>
    <property type="match status" value="1"/>
</dbReference>
<keyword evidence="12" id="KW-1185">Reference proteome</keyword>
<dbReference type="InterPro" id="IPR006426">
    <property type="entry name" value="Asn_synth_AEB"/>
</dbReference>
<gene>
    <name evidence="11" type="ORF">BTO18_08560</name>
</gene>
<name>A0A2S7WNN8_9FLAO</name>
<evidence type="ECO:0000256" key="3">
    <source>
        <dbReference type="ARBA" id="ARBA00012737"/>
    </source>
</evidence>
<evidence type="ECO:0000259" key="10">
    <source>
        <dbReference type="PROSITE" id="PS51278"/>
    </source>
</evidence>
<dbReference type="InterPro" id="IPR029055">
    <property type="entry name" value="Ntn_hydrolases_N"/>
</dbReference>
<dbReference type="Pfam" id="PF00733">
    <property type="entry name" value="Asn_synthase"/>
    <property type="match status" value="1"/>
</dbReference>
<feature type="binding site" evidence="9">
    <location>
        <position position="128"/>
    </location>
    <ligand>
        <name>L-glutamine</name>
        <dbReference type="ChEBI" id="CHEBI:58359"/>
    </ligand>
</feature>
<dbReference type="Pfam" id="PF13537">
    <property type="entry name" value="GATase_7"/>
    <property type="match status" value="1"/>
</dbReference>
<dbReference type="InterPro" id="IPR001962">
    <property type="entry name" value="Asn_synthase"/>
</dbReference>
<comment type="similarity">
    <text evidence="2">Belongs to the asparagine synthetase family.</text>
</comment>
<dbReference type="PANTHER" id="PTHR43284:SF1">
    <property type="entry name" value="ASPARAGINE SYNTHETASE"/>
    <property type="match status" value="1"/>
</dbReference>
<dbReference type="NCBIfam" id="TIGR01536">
    <property type="entry name" value="asn_synth_AEB"/>
    <property type="match status" value="1"/>
</dbReference>
<dbReference type="AlphaFoldDB" id="A0A2S7WNN8"/>
<accession>A0A2S7WNN8</accession>
<dbReference type="Gene3D" id="3.40.50.620">
    <property type="entry name" value="HUPs"/>
    <property type="match status" value="1"/>
</dbReference>
<keyword evidence="8" id="KW-0061">Asparagine biosynthesis</keyword>
<feature type="binding site" evidence="9">
    <location>
        <begin position="391"/>
        <end position="392"/>
    </location>
    <ligand>
        <name>ATP</name>
        <dbReference type="ChEBI" id="CHEBI:30616"/>
    </ligand>
</feature>
<dbReference type="EC" id="6.3.5.4" evidence="3"/>
<dbReference type="InterPro" id="IPR017932">
    <property type="entry name" value="GATase_2_dom"/>
</dbReference>
<dbReference type="OrthoDB" id="9763290at2"/>
<dbReference type="GO" id="GO:0005524">
    <property type="term" value="F:ATP binding"/>
    <property type="evidence" value="ECO:0007669"/>
    <property type="project" value="UniProtKB-KW"/>
</dbReference>
<organism evidence="11 12">
    <name type="scientific">Polaribacter porphyrae</name>
    <dbReference type="NCBI Taxonomy" id="1137780"/>
    <lineage>
        <taxon>Bacteria</taxon>
        <taxon>Pseudomonadati</taxon>
        <taxon>Bacteroidota</taxon>
        <taxon>Flavobacteriia</taxon>
        <taxon>Flavobacteriales</taxon>
        <taxon>Flavobacteriaceae</taxon>
    </lineage>
</organism>
<evidence type="ECO:0000313" key="12">
    <source>
        <dbReference type="Proteomes" id="UP000238882"/>
    </source>
</evidence>